<dbReference type="GeneID" id="94174751"/>
<proteinExistence type="predicted"/>
<dbReference type="OrthoDB" id="249886at2759"/>
<comment type="caution">
    <text evidence="3">The sequence shown here is derived from an EMBL/GenBank/DDBJ whole genome shotgun (WGS) entry which is preliminary data.</text>
</comment>
<evidence type="ECO:0000313" key="4">
    <source>
        <dbReference type="Proteomes" id="UP000674179"/>
    </source>
</evidence>
<protein>
    <submittedName>
        <fullName evidence="3">Uncharacterized protein</fullName>
    </submittedName>
</protein>
<keyword evidence="2" id="KW-0812">Transmembrane</keyword>
<keyword evidence="4" id="KW-1185">Reference proteome</keyword>
<accession>A0A836KT33</accession>
<dbReference type="EMBL" id="JAFHKP010000005">
    <property type="protein sequence ID" value="KAG5486289.1"/>
    <property type="molecule type" value="Genomic_DNA"/>
</dbReference>
<evidence type="ECO:0000313" key="3">
    <source>
        <dbReference type="EMBL" id="KAG5486289.1"/>
    </source>
</evidence>
<name>A0A836KT33_LEIEN</name>
<feature type="region of interest" description="Disordered" evidence="1">
    <location>
        <begin position="228"/>
        <end position="299"/>
    </location>
</feature>
<keyword evidence="2" id="KW-0472">Membrane</keyword>
<evidence type="ECO:0000256" key="1">
    <source>
        <dbReference type="SAM" id="MobiDB-lite"/>
    </source>
</evidence>
<evidence type="ECO:0000256" key="2">
    <source>
        <dbReference type="SAM" id="Phobius"/>
    </source>
</evidence>
<feature type="compositionally biased region" description="Low complexity" evidence="1">
    <location>
        <begin position="238"/>
        <end position="248"/>
    </location>
</feature>
<dbReference type="Proteomes" id="UP000674179">
    <property type="component" value="Chromosome 5"/>
</dbReference>
<dbReference type="KEGG" id="lenr:94174751"/>
<sequence>MTGTSRTHLRRGRCTILTPTSAMQEGSTLLVNVLLLCVLFETTPAAFTHMARATMAVEPPRCHVDYSRYKGRATSKGSWAGLRFDVVFTLGLCTSDSFDGVMSAQVNERHTNITGRSGSVVMPVLGLVRFHPSTATTGPQYFTSQLCYSEGNYTNLCAGAFMGHVSTCKVERTIVPVLIALLWVLPAVGRTGFLFSLYVRKRSRERHSVLEGSPDAFRTVLKAFPARQPQQSAPLTPPSASSFSAVVRRSSEAEHRGHHGADRAHASDAPVQVIVAHSKANVSQPRRSAPPSSEGEYGIEANACHGKRPLAAVPSSTDPAAQLQLCTVSPDNRETRALRFAEGAAQPSPPLILSRDASSVLHDMPFAHGSYSAQKCADALHTAQEQTEHANALRLRLQQHDPVVAGSRGRVPVFAAGGRRRRSLPQAATRG</sequence>
<dbReference type="AlphaFoldDB" id="A0A836KT33"/>
<reference evidence="3 4" key="1">
    <citation type="submission" date="2021-02" db="EMBL/GenBank/DDBJ databases">
        <title>Leishmania (Mundinia) enrietti genome sequencing and assembly.</title>
        <authorList>
            <person name="Almutairi H."/>
            <person name="Gatherer D."/>
        </authorList>
    </citation>
    <scope>NUCLEOTIDE SEQUENCE [LARGE SCALE GENOMIC DNA]</scope>
    <source>
        <strain evidence="3">CUR178</strain>
    </source>
</reference>
<feature type="transmembrane region" description="Helical" evidence="2">
    <location>
        <begin position="174"/>
        <end position="199"/>
    </location>
</feature>
<gene>
    <name evidence="3" type="ORF">CUR178_07600</name>
</gene>
<keyword evidence="2" id="KW-1133">Transmembrane helix</keyword>
<feature type="compositionally biased region" description="Basic and acidic residues" evidence="1">
    <location>
        <begin position="249"/>
        <end position="266"/>
    </location>
</feature>
<dbReference type="RefSeq" id="XP_067695731.1">
    <property type="nucleotide sequence ID" value="XM_067839241.1"/>
</dbReference>
<organism evidence="3 4">
    <name type="scientific">Leishmania enriettii</name>
    <dbReference type="NCBI Taxonomy" id="5663"/>
    <lineage>
        <taxon>Eukaryota</taxon>
        <taxon>Discoba</taxon>
        <taxon>Euglenozoa</taxon>
        <taxon>Kinetoplastea</taxon>
        <taxon>Metakinetoplastina</taxon>
        <taxon>Trypanosomatida</taxon>
        <taxon>Trypanosomatidae</taxon>
        <taxon>Leishmaniinae</taxon>
        <taxon>Leishmania</taxon>
    </lineage>
</organism>